<keyword evidence="3" id="KW-1185">Reference proteome</keyword>
<organism evidence="2 3">
    <name type="scientific">Folsomia candida</name>
    <name type="common">Springtail</name>
    <dbReference type="NCBI Taxonomy" id="158441"/>
    <lineage>
        <taxon>Eukaryota</taxon>
        <taxon>Metazoa</taxon>
        <taxon>Ecdysozoa</taxon>
        <taxon>Arthropoda</taxon>
        <taxon>Hexapoda</taxon>
        <taxon>Collembola</taxon>
        <taxon>Entomobryomorpha</taxon>
        <taxon>Isotomoidea</taxon>
        <taxon>Isotomidae</taxon>
        <taxon>Proisotominae</taxon>
        <taxon>Folsomia</taxon>
    </lineage>
</organism>
<protein>
    <submittedName>
        <fullName evidence="2">Uncharacterized protein</fullName>
    </submittedName>
</protein>
<reference evidence="2 3" key="1">
    <citation type="submission" date="2015-12" db="EMBL/GenBank/DDBJ databases">
        <title>The genome of Folsomia candida.</title>
        <authorList>
            <person name="Faddeeva A."/>
            <person name="Derks M.F."/>
            <person name="Anvar Y."/>
            <person name="Smit S."/>
            <person name="Van Straalen N."/>
            <person name="Roelofs D."/>
        </authorList>
    </citation>
    <scope>NUCLEOTIDE SEQUENCE [LARGE SCALE GENOMIC DNA]</scope>
    <source>
        <strain evidence="2 3">VU population</strain>
        <tissue evidence="2">Whole body</tissue>
    </source>
</reference>
<dbReference type="Proteomes" id="UP000198287">
    <property type="component" value="Unassembled WGS sequence"/>
</dbReference>
<keyword evidence="1" id="KW-0732">Signal</keyword>
<accession>A0A226F007</accession>
<dbReference type="OrthoDB" id="10686348at2759"/>
<name>A0A226F007_FOLCA</name>
<dbReference type="AlphaFoldDB" id="A0A226F007"/>
<comment type="caution">
    <text evidence="2">The sequence shown here is derived from an EMBL/GenBank/DDBJ whole genome shotgun (WGS) entry which is preliminary data.</text>
</comment>
<evidence type="ECO:0000256" key="1">
    <source>
        <dbReference type="SAM" id="SignalP"/>
    </source>
</evidence>
<feature type="signal peptide" evidence="1">
    <location>
        <begin position="1"/>
        <end position="21"/>
    </location>
</feature>
<sequence>MKIKIIVTYLSVLFQINPVIGDEQEKYPKSQSFTPSEVDEMVAQIFETLKPSDFDNGAGPGVGIDLEEEKIKFKKQWSRENKNVGDKLKGLELVLKNIKLKHADLENSESFSFAENLEFLLDCNKRAKELLNEATKIGAVFDFEKGEKLQQDFSKAIGIHTAFNSAITKTLEDFESNKFPKEEMLSKVYEIRGKYPEVFDITKNDDFAERMKVQDLDEEWAKASLLAHLKMEVEPLIVLPSQKVDQLLDVTVNMDVLLSLLQKYKEGLRNNILTEKNSDFRQKLEYDLRKIVKETIPDLIGQNSTRAEFQKLGYTTAAYSFRGMAKLHIFHDTTIDVIKASHTKTEDLLRTYLDAVKKGSDLQEKVRKSIEGGENTRSTITRNEL</sequence>
<evidence type="ECO:0000313" key="2">
    <source>
        <dbReference type="EMBL" id="OXA62246.1"/>
    </source>
</evidence>
<evidence type="ECO:0000313" key="3">
    <source>
        <dbReference type="Proteomes" id="UP000198287"/>
    </source>
</evidence>
<feature type="chain" id="PRO_5012691673" evidence="1">
    <location>
        <begin position="22"/>
        <end position="385"/>
    </location>
</feature>
<dbReference type="EMBL" id="LNIX01000001">
    <property type="protein sequence ID" value="OXA62246.1"/>
    <property type="molecule type" value="Genomic_DNA"/>
</dbReference>
<proteinExistence type="predicted"/>
<gene>
    <name evidence="2" type="ORF">Fcan01_00053</name>
</gene>